<comment type="subcellular location">
    <subcellularLocation>
        <location evidence="1 12">Mitochondrion inner membrane</location>
        <topology evidence="1 12">Multi-pass membrane protein</topology>
    </subcellularLocation>
</comment>
<evidence type="ECO:0000256" key="2">
    <source>
        <dbReference type="ARBA" id="ARBA00007294"/>
    </source>
</evidence>
<evidence type="ECO:0000256" key="8">
    <source>
        <dbReference type="ARBA" id="ARBA00023128"/>
    </source>
</evidence>
<evidence type="ECO:0000256" key="7">
    <source>
        <dbReference type="ARBA" id="ARBA00022989"/>
    </source>
</evidence>
<dbReference type="GeneID" id="19320526"/>
<keyword evidence="4" id="KW-0812">Transmembrane</keyword>
<dbReference type="OrthoDB" id="18577at2759"/>
<organism evidence="13 14">
    <name type="scientific">Pseudozyma flocculosa PF-1</name>
    <dbReference type="NCBI Taxonomy" id="1277687"/>
    <lineage>
        <taxon>Eukaryota</taxon>
        <taxon>Fungi</taxon>
        <taxon>Dikarya</taxon>
        <taxon>Basidiomycota</taxon>
        <taxon>Ustilaginomycotina</taxon>
        <taxon>Ustilaginomycetes</taxon>
        <taxon>Ustilaginales</taxon>
        <taxon>Ustilaginaceae</taxon>
        <taxon>Pseudozyma</taxon>
    </lineage>
</organism>
<dbReference type="CDD" id="cd03496">
    <property type="entry name" value="SQR_TypeC_CybS"/>
    <property type="match status" value="1"/>
</dbReference>
<keyword evidence="11" id="KW-0408">Iron</keyword>
<comment type="similarity">
    <text evidence="2 12">Belongs to the CybS family.</text>
</comment>
<dbReference type="EMBL" id="KE361648">
    <property type="protein sequence ID" value="EPQ25995.1"/>
    <property type="molecule type" value="Genomic_DNA"/>
</dbReference>
<dbReference type="GO" id="GO:0006099">
    <property type="term" value="P:tricarboxylic acid cycle"/>
    <property type="evidence" value="ECO:0007669"/>
    <property type="project" value="TreeGrafter"/>
</dbReference>
<dbReference type="eggNOG" id="KOG4097">
    <property type="taxonomic scope" value="Eukaryota"/>
</dbReference>
<evidence type="ECO:0000256" key="11">
    <source>
        <dbReference type="PIRSR" id="PIRSR607992-2"/>
    </source>
</evidence>
<dbReference type="GO" id="GO:0005743">
    <property type="term" value="C:mitochondrial inner membrane"/>
    <property type="evidence" value="ECO:0007669"/>
    <property type="project" value="UniProtKB-SubCell"/>
</dbReference>
<dbReference type="Gene3D" id="1.20.1300.10">
    <property type="entry name" value="Fumarate reductase/succinate dehydrogenase, transmembrane subunit"/>
    <property type="match status" value="1"/>
</dbReference>
<keyword evidence="11" id="KW-0479">Metal-binding</keyword>
<dbReference type="HOGENOM" id="CLU_096618_0_2_1"/>
<dbReference type="Proteomes" id="UP000053664">
    <property type="component" value="Unassembled WGS sequence"/>
</dbReference>
<accession>A0A061H2J6</accession>
<reference evidence="13 14" key="1">
    <citation type="journal article" date="2013" name="Plant Cell">
        <title>The transition from a phytopathogenic smut ancestor to an anamorphic biocontrol agent deciphered by comparative whole-genome analysis.</title>
        <authorList>
            <person name="Lefebvre F."/>
            <person name="Joly D.L."/>
            <person name="Labbe C."/>
            <person name="Teichmann B."/>
            <person name="Linning R."/>
            <person name="Belzile F."/>
            <person name="Bakkeren G."/>
            <person name="Belanger R.R."/>
        </authorList>
    </citation>
    <scope>NUCLEOTIDE SEQUENCE [LARGE SCALE GENOMIC DNA]</scope>
    <source>
        <strain evidence="13 14">PF-1</strain>
    </source>
</reference>
<evidence type="ECO:0000256" key="3">
    <source>
        <dbReference type="ARBA" id="ARBA00022448"/>
    </source>
</evidence>
<dbReference type="AlphaFoldDB" id="A0A061H2J6"/>
<evidence type="ECO:0000313" key="14">
    <source>
        <dbReference type="Proteomes" id="UP000053664"/>
    </source>
</evidence>
<evidence type="ECO:0000256" key="4">
    <source>
        <dbReference type="ARBA" id="ARBA00022692"/>
    </source>
</evidence>
<dbReference type="GO" id="GO:0006121">
    <property type="term" value="P:mitochondrial electron transport, succinate to ubiquinone"/>
    <property type="evidence" value="ECO:0007669"/>
    <property type="project" value="TreeGrafter"/>
</dbReference>
<evidence type="ECO:0000256" key="9">
    <source>
        <dbReference type="ARBA" id="ARBA00023136"/>
    </source>
</evidence>
<feature type="binding site" evidence="10">
    <location>
        <position position="127"/>
    </location>
    <ligand>
        <name>a ubiquinone</name>
        <dbReference type="ChEBI" id="CHEBI:16389"/>
        <note>ligand shared with IP/SDHB</note>
    </ligand>
</feature>
<evidence type="ECO:0000256" key="6">
    <source>
        <dbReference type="ARBA" id="ARBA00022946"/>
    </source>
</evidence>
<evidence type="ECO:0000256" key="12">
    <source>
        <dbReference type="RuleBase" id="RU364031"/>
    </source>
</evidence>
<keyword evidence="6 12" id="KW-0809">Transit peptide</keyword>
<evidence type="ECO:0000256" key="5">
    <source>
        <dbReference type="ARBA" id="ARBA00022792"/>
    </source>
</evidence>
<evidence type="ECO:0000256" key="10">
    <source>
        <dbReference type="PIRSR" id="PIRSR607992-1"/>
    </source>
</evidence>
<gene>
    <name evidence="13" type="ORF">PFL1_06450</name>
</gene>
<sequence>MASSRSALLALQPLRLHASATSPHLRMMAMGARGFQTAKPQGQSAVAASRQGPYVKGTVNDPTPFPTPNPVHGSYHWSVERLLSVALVPIVGAGMVKHGSSGLLDGALAISLLVHSHIGFDVIRSDYLHPRKFPILGPILIWALRAASAGALYGLYEINTNDVGLSEFVARVWTA</sequence>
<keyword evidence="3" id="KW-0813">Transport</keyword>
<name>A0A061H2J6_9BASI</name>
<dbReference type="Pfam" id="PF05328">
    <property type="entry name" value="CybS"/>
    <property type="match status" value="1"/>
</dbReference>
<dbReference type="GO" id="GO:0048039">
    <property type="term" value="F:ubiquinone binding"/>
    <property type="evidence" value="ECO:0007669"/>
    <property type="project" value="TreeGrafter"/>
</dbReference>
<feature type="binding site" description="axial binding residue" evidence="11">
    <location>
        <position position="115"/>
    </location>
    <ligand>
        <name>heme b</name>
        <dbReference type="ChEBI" id="CHEBI:60344"/>
        <note>ligand shared with SDHC</note>
    </ligand>
    <ligandPart>
        <name>Fe</name>
        <dbReference type="ChEBI" id="CHEBI:18248"/>
    </ligandPart>
</feature>
<dbReference type="PANTHER" id="PTHR13337:SF2">
    <property type="entry name" value="SUCCINATE DEHYDROGENASE [UBIQUINONE] CYTOCHROME B SMALL SUBUNIT, MITOCHONDRIAL"/>
    <property type="match status" value="1"/>
</dbReference>
<keyword evidence="8 12" id="KW-0496">Mitochondrion</keyword>
<proteinExistence type="inferred from homology"/>
<dbReference type="GO" id="GO:0020037">
    <property type="term" value="F:heme binding"/>
    <property type="evidence" value="ECO:0007669"/>
    <property type="project" value="TreeGrafter"/>
</dbReference>
<dbReference type="InterPro" id="IPR034804">
    <property type="entry name" value="SQR/QFR_C/D"/>
</dbReference>
<evidence type="ECO:0000313" key="13">
    <source>
        <dbReference type="EMBL" id="EPQ25995.1"/>
    </source>
</evidence>
<evidence type="ECO:0000256" key="1">
    <source>
        <dbReference type="ARBA" id="ARBA00004448"/>
    </source>
</evidence>
<dbReference type="GO" id="GO:0046872">
    <property type="term" value="F:metal ion binding"/>
    <property type="evidence" value="ECO:0007669"/>
    <property type="project" value="UniProtKB-KW"/>
</dbReference>
<dbReference type="KEGG" id="pfp:PFL1_06450"/>
<protein>
    <recommendedName>
        <fullName evidence="12">Succinate dehydrogenase [ubiquinone] cytochrome b small subunit</fullName>
    </recommendedName>
</protein>
<dbReference type="PANTHER" id="PTHR13337">
    <property type="entry name" value="SUCCINATE DEHYDROGENASE"/>
    <property type="match status" value="1"/>
</dbReference>
<keyword evidence="7" id="KW-1133">Transmembrane helix</keyword>
<keyword evidence="5 12" id="KW-0999">Mitochondrion inner membrane</keyword>
<keyword evidence="9 12" id="KW-0472">Membrane</keyword>
<dbReference type="InterPro" id="IPR007992">
    <property type="entry name" value="CybS"/>
</dbReference>
<dbReference type="RefSeq" id="XP_007882182.1">
    <property type="nucleotide sequence ID" value="XM_007883991.1"/>
</dbReference>